<feature type="domain" description="Bacterial repeat" evidence="1">
    <location>
        <begin position="2"/>
        <end position="50"/>
    </location>
</feature>
<dbReference type="AlphaFoldDB" id="A0A9D9H0P5"/>
<organism evidence="2 3">
    <name type="scientific">Candidatus Pullibacteroides excrementavium</name>
    <dbReference type="NCBI Taxonomy" id="2840905"/>
    <lineage>
        <taxon>Bacteria</taxon>
        <taxon>Pseudomonadati</taxon>
        <taxon>Bacteroidota</taxon>
        <taxon>Bacteroidia</taxon>
        <taxon>Bacteroidales</taxon>
        <taxon>Candidatus Pullibacteroides</taxon>
    </lineage>
</organism>
<reference evidence="2" key="2">
    <citation type="journal article" date="2021" name="PeerJ">
        <title>Extensive microbial diversity within the chicken gut microbiome revealed by metagenomics and culture.</title>
        <authorList>
            <person name="Gilroy R."/>
            <person name="Ravi A."/>
            <person name="Getino M."/>
            <person name="Pursley I."/>
            <person name="Horton D.L."/>
            <person name="Alikhan N.F."/>
            <person name="Baker D."/>
            <person name="Gharbi K."/>
            <person name="Hall N."/>
            <person name="Watson M."/>
            <person name="Adriaenssens E.M."/>
            <person name="Foster-Nyarko E."/>
            <person name="Jarju S."/>
            <person name="Secka A."/>
            <person name="Antonio M."/>
            <person name="Oren A."/>
            <person name="Chaudhuri R.R."/>
            <person name="La Ragione R."/>
            <person name="Hildebrand F."/>
            <person name="Pallen M.J."/>
        </authorList>
    </citation>
    <scope>NUCLEOTIDE SEQUENCE</scope>
    <source>
        <strain evidence="2">2889</strain>
    </source>
</reference>
<gene>
    <name evidence="2" type="ORF">IAB08_01845</name>
</gene>
<dbReference type="Proteomes" id="UP000823612">
    <property type="component" value="Unassembled WGS sequence"/>
</dbReference>
<name>A0A9D9H0P5_9BACT</name>
<feature type="non-terminal residue" evidence="2">
    <location>
        <position position="1"/>
    </location>
</feature>
<proteinExistence type="predicted"/>
<dbReference type="EMBL" id="JADIMZ010000026">
    <property type="protein sequence ID" value="MBO8432021.1"/>
    <property type="molecule type" value="Genomic_DNA"/>
</dbReference>
<protein>
    <submittedName>
        <fullName evidence="2">T9SS type A sorting domain-containing protein</fullName>
    </submittedName>
</protein>
<evidence type="ECO:0000259" key="1">
    <source>
        <dbReference type="Pfam" id="PF18998"/>
    </source>
</evidence>
<evidence type="ECO:0000313" key="2">
    <source>
        <dbReference type="EMBL" id="MBO8432021.1"/>
    </source>
</evidence>
<dbReference type="Pfam" id="PF18998">
    <property type="entry name" value="Flg_new_2"/>
    <property type="match status" value="2"/>
</dbReference>
<reference evidence="2" key="1">
    <citation type="submission" date="2020-10" db="EMBL/GenBank/DDBJ databases">
        <authorList>
            <person name="Gilroy R."/>
        </authorList>
    </citation>
    <scope>NUCLEOTIDE SEQUENCE</scope>
    <source>
        <strain evidence="2">2889</strain>
    </source>
</reference>
<evidence type="ECO:0000313" key="3">
    <source>
        <dbReference type="Proteomes" id="UP000823612"/>
    </source>
</evidence>
<accession>A0A9D9H0P5</accession>
<feature type="domain" description="Bacterial repeat" evidence="1">
    <location>
        <begin position="62"/>
        <end position="129"/>
    </location>
</feature>
<comment type="caution">
    <text evidence="2">The sequence shown here is derived from an EMBL/GenBank/DDBJ whole genome shotgun (WGS) entry which is preliminary data.</text>
</comment>
<dbReference type="InterPro" id="IPR044060">
    <property type="entry name" value="Bacterial_rp_domain"/>
</dbReference>
<sequence>EAGTEVSVEATANEGWKFVAWMSESDTLSKEAEYVFTIVSDTALTALFAEAEEPQPEMYTLALTADPAEGGTVSGAGEYEAGTEVSVEATANEGWKFVAWMSESDTVSKEAGYVFTIVSDTALTALFAEETGSEALDADAWACYGRDGRILIENSGVPAVYEVFNLEGKLVSKGEGAATLYEVPVAVEGVYVVRFHSAEGIGVRKVFVR</sequence>